<feature type="transmembrane region" description="Helical" evidence="1">
    <location>
        <begin position="104"/>
        <end position="125"/>
    </location>
</feature>
<feature type="transmembrane region" description="Helical" evidence="1">
    <location>
        <begin position="74"/>
        <end position="92"/>
    </location>
</feature>
<accession>A0A644WLZ7</accession>
<dbReference type="AlphaFoldDB" id="A0A644WLZ7"/>
<proteinExistence type="predicted"/>
<keyword evidence="1" id="KW-0472">Membrane</keyword>
<organism evidence="2">
    <name type="scientific">bioreactor metagenome</name>
    <dbReference type="NCBI Taxonomy" id="1076179"/>
    <lineage>
        <taxon>unclassified sequences</taxon>
        <taxon>metagenomes</taxon>
        <taxon>ecological metagenomes</taxon>
    </lineage>
</organism>
<evidence type="ECO:0000313" key="2">
    <source>
        <dbReference type="EMBL" id="MPM04916.1"/>
    </source>
</evidence>
<reference evidence="2" key="1">
    <citation type="submission" date="2019-08" db="EMBL/GenBank/DDBJ databases">
        <authorList>
            <person name="Kucharzyk K."/>
            <person name="Murdoch R.W."/>
            <person name="Higgins S."/>
            <person name="Loffler F."/>
        </authorList>
    </citation>
    <scope>NUCLEOTIDE SEQUENCE</scope>
</reference>
<evidence type="ECO:0000256" key="1">
    <source>
        <dbReference type="SAM" id="Phobius"/>
    </source>
</evidence>
<protein>
    <submittedName>
        <fullName evidence="2">Uncharacterized protein</fullName>
    </submittedName>
</protein>
<keyword evidence="1" id="KW-0812">Transmembrane</keyword>
<name>A0A644WLZ7_9ZZZZ</name>
<feature type="transmembrane region" description="Helical" evidence="1">
    <location>
        <begin position="30"/>
        <end position="54"/>
    </location>
</feature>
<dbReference type="EMBL" id="VSSQ01001082">
    <property type="protein sequence ID" value="MPM04916.1"/>
    <property type="molecule type" value="Genomic_DNA"/>
</dbReference>
<feature type="transmembrane region" description="Helical" evidence="1">
    <location>
        <begin position="7"/>
        <end position="24"/>
    </location>
</feature>
<comment type="caution">
    <text evidence="2">The sequence shown here is derived from an EMBL/GenBank/DDBJ whole genome shotgun (WGS) entry which is preliminary data.</text>
</comment>
<sequence length="135" mass="15382">MKLIRYILFIPVCFLALGIVYWGFSHLLTWFIGLSTFWLIVILIFFGGAIWGLFKGLSAMLMSFTSMLAPNRMFSFWTVLVLSIINGIWTIYNSWTMDVNYSGKVIFGAIVFTILVLELTFALIYGSAAVTEETY</sequence>
<keyword evidence="1" id="KW-1133">Transmembrane helix</keyword>
<gene>
    <name evidence="2" type="ORF">SDC9_51197</name>
</gene>